<proteinExistence type="predicted"/>
<reference evidence="2" key="1">
    <citation type="submission" date="2023-07" db="EMBL/GenBank/DDBJ databases">
        <title>30 novel species of actinomycetes from the DSMZ collection.</title>
        <authorList>
            <person name="Nouioui I."/>
        </authorList>
    </citation>
    <scope>NUCLEOTIDE SEQUENCE [LARGE SCALE GENOMIC DNA]</scope>
    <source>
        <strain evidence="2">DSM 45834</strain>
    </source>
</reference>
<comment type="caution">
    <text evidence="1">The sequence shown here is derived from an EMBL/GenBank/DDBJ whole genome shotgun (WGS) entry which is preliminary data.</text>
</comment>
<accession>A0ABU2N6U2</accession>
<organism evidence="1 2">
    <name type="scientific">Pseudonocardia charpentierae</name>
    <dbReference type="NCBI Taxonomy" id="3075545"/>
    <lineage>
        <taxon>Bacteria</taxon>
        <taxon>Bacillati</taxon>
        <taxon>Actinomycetota</taxon>
        <taxon>Actinomycetes</taxon>
        <taxon>Pseudonocardiales</taxon>
        <taxon>Pseudonocardiaceae</taxon>
        <taxon>Pseudonocardia</taxon>
    </lineage>
</organism>
<protein>
    <recommendedName>
        <fullName evidence="3">Beta-lactamase enzyme family protein</fullName>
    </recommendedName>
</protein>
<keyword evidence="2" id="KW-1185">Reference proteome</keyword>
<dbReference type="InterPro" id="IPR012338">
    <property type="entry name" value="Beta-lactam/transpept-like"/>
</dbReference>
<dbReference type="EMBL" id="JAVREJ010000003">
    <property type="protein sequence ID" value="MDT0349213.1"/>
    <property type="molecule type" value="Genomic_DNA"/>
</dbReference>
<evidence type="ECO:0000313" key="2">
    <source>
        <dbReference type="Proteomes" id="UP001183202"/>
    </source>
</evidence>
<dbReference type="Proteomes" id="UP001183202">
    <property type="component" value="Unassembled WGS sequence"/>
</dbReference>
<evidence type="ECO:0000313" key="1">
    <source>
        <dbReference type="EMBL" id="MDT0349213.1"/>
    </source>
</evidence>
<dbReference type="RefSeq" id="WP_311555193.1">
    <property type="nucleotide sequence ID" value="NZ_JAVREJ010000003.1"/>
</dbReference>
<sequence length="274" mass="29219">MRIRWAIVGVLLAVAIVGWAVPVAATEKIAGQPSPAEPAADVFLSGMTTPRDGEEGLWMSWSLVDTARERRVGSANSDTDRTNSESSIKAWIAADYLRVVQAEGRAVTAAERADIAAMVRSSDNAAAQRLYGALGGDAILRHLRSVCGVTVSTATPGYWSLTQITAVDATRIFACVLRTAPAYPGGNDLLTDLRSVDPDDAFGIKAGLPPTETVSLKNGWMPHSSTTGKWNVNCVAAWDEYVLAVLTRYPVDRPLTYGADVCRDVTAAVVERLG</sequence>
<dbReference type="SUPFAM" id="SSF56601">
    <property type="entry name" value="beta-lactamase/transpeptidase-like"/>
    <property type="match status" value="1"/>
</dbReference>
<name>A0ABU2N6U2_9PSEU</name>
<dbReference type="Gene3D" id="3.40.710.10">
    <property type="entry name" value="DD-peptidase/beta-lactamase superfamily"/>
    <property type="match status" value="1"/>
</dbReference>
<gene>
    <name evidence="1" type="ORF">RM445_06710</name>
</gene>
<evidence type="ECO:0008006" key="3">
    <source>
        <dbReference type="Google" id="ProtNLM"/>
    </source>
</evidence>